<evidence type="ECO:0000313" key="2">
    <source>
        <dbReference type="EMBL" id="MBB5915900.1"/>
    </source>
</evidence>
<dbReference type="AlphaFoldDB" id="A0A7W9UKQ7"/>
<dbReference type="InterPro" id="IPR001387">
    <property type="entry name" value="Cro/C1-type_HTH"/>
</dbReference>
<evidence type="ECO:0000259" key="1">
    <source>
        <dbReference type="PROSITE" id="PS50943"/>
    </source>
</evidence>
<keyword evidence="3" id="KW-1185">Reference proteome</keyword>
<sequence length="407" mass="43124">MNDWQTFGGELRRLRLQRNRSLRGLAKSIRYDVGALSRIENGLRKPPMQIVHELDGELDAGGSLIRMMTDGGATTVDVVSVAAADSLAFADWATGDAAGRLSVESLNYEIARIATSYVHAPPRPLLVDLQALRDQVWQLLRTGPGPTQSRELMFLGGVAIALLAQLSGNLGRPMAAMQHAMAAERLAERAEHTGLLAWLAGTKALIAEWSGNPTRALEFAQQGVAVAPAGEQRVRLAALEARCAARLGRIDEARAAVARAVAAAQQPADRDDVTGFGGVLRFPAAKAAYYAGSTFRLIGDYPQAEHWATAAIAAYAAGPSDERSYGDEALARADIAIASIARHAVDDAAEILAPVLVLPPGQRIHPVIEGIKQVGHHLDAAGCPQSPTVASLREALASFPTCEPPAL</sequence>
<comment type="caution">
    <text evidence="2">The sequence shown here is derived from an EMBL/GenBank/DDBJ whole genome shotgun (WGS) entry which is preliminary data.</text>
</comment>
<dbReference type="EMBL" id="JACHIT010000002">
    <property type="protein sequence ID" value="MBB5915900.1"/>
    <property type="molecule type" value="Genomic_DNA"/>
</dbReference>
<dbReference type="Gene3D" id="1.25.40.10">
    <property type="entry name" value="Tetratricopeptide repeat domain"/>
    <property type="match status" value="1"/>
</dbReference>
<dbReference type="InterPro" id="IPR010982">
    <property type="entry name" value="Lambda_DNA-bd_dom_sf"/>
</dbReference>
<dbReference type="Proteomes" id="UP000540412">
    <property type="component" value="Unassembled WGS sequence"/>
</dbReference>
<dbReference type="RefSeq" id="WP_051161762.1">
    <property type="nucleotide sequence ID" value="NZ_JACHIT010000002.1"/>
</dbReference>
<feature type="domain" description="HTH cro/C1-type" evidence="1">
    <location>
        <begin position="11"/>
        <end position="54"/>
    </location>
</feature>
<dbReference type="SUPFAM" id="SSF47413">
    <property type="entry name" value="lambda repressor-like DNA-binding domains"/>
    <property type="match status" value="1"/>
</dbReference>
<accession>A0A7W9UKQ7</accession>
<dbReference type="Gene3D" id="1.10.260.40">
    <property type="entry name" value="lambda repressor-like DNA-binding domains"/>
    <property type="match status" value="1"/>
</dbReference>
<protein>
    <submittedName>
        <fullName evidence="2">Transcriptional regulator with XRE-family HTH domain</fullName>
    </submittedName>
</protein>
<proteinExistence type="predicted"/>
<gene>
    <name evidence="2" type="ORF">BJY24_004812</name>
</gene>
<dbReference type="Pfam" id="PF13560">
    <property type="entry name" value="HTH_31"/>
    <property type="match status" value="1"/>
</dbReference>
<reference evidence="2 3" key="1">
    <citation type="submission" date="2020-08" db="EMBL/GenBank/DDBJ databases">
        <title>Sequencing the genomes of 1000 actinobacteria strains.</title>
        <authorList>
            <person name="Klenk H.-P."/>
        </authorList>
    </citation>
    <scope>NUCLEOTIDE SEQUENCE [LARGE SCALE GENOMIC DNA]</scope>
    <source>
        <strain evidence="2 3">DSM 43582</strain>
    </source>
</reference>
<dbReference type="PROSITE" id="PS50943">
    <property type="entry name" value="HTH_CROC1"/>
    <property type="match status" value="1"/>
</dbReference>
<name>A0A7W9UKQ7_9NOCA</name>
<evidence type="ECO:0000313" key="3">
    <source>
        <dbReference type="Proteomes" id="UP000540412"/>
    </source>
</evidence>
<dbReference type="InterPro" id="IPR011990">
    <property type="entry name" value="TPR-like_helical_dom_sf"/>
</dbReference>
<dbReference type="GO" id="GO:0003677">
    <property type="term" value="F:DNA binding"/>
    <property type="evidence" value="ECO:0007669"/>
    <property type="project" value="InterPro"/>
</dbReference>
<dbReference type="SMART" id="SM00530">
    <property type="entry name" value="HTH_XRE"/>
    <property type="match status" value="1"/>
</dbReference>
<organism evidence="2 3">
    <name type="scientific">Nocardia transvalensis</name>
    <dbReference type="NCBI Taxonomy" id="37333"/>
    <lineage>
        <taxon>Bacteria</taxon>
        <taxon>Bacillati</taxon>
        <taxon>Actinomycetota</taxon>
        <taxon>Actinomycetes</taxon>
        <taxon>Mycobacteriales</taxon>
        <taxon>Nocardiaceae</taxon>
        <taxon>Nocardia</taxon>
    </lineage>
</organism>